<evidence type="ECO:0000313" key="3">
    <source>
        <dbReference type="Proteomes" id="UP000827721"/>
    </source>
</evidence>
<comment type="caution">
    <text evidence="2">The sequence shown here is derived from an EMBL/GenBank/DDBJ whole genome shotgun (WGS) entry which is preliminary data.</text>
</comment>
<keyword evidence="3" id="KW-1185">Reference proteome</keyword>
<dbReference type="Proteomes" id="UP000827721">
    <property type="component" value="Unassembled WGS sequence"/>
</dbReference>
<evidence type="ECO:0000256" key="1">
    <source>
        <dbReference type="SAM" id="MobiDB-lite"/>
    </source>
</evidence>
<name>A0ABQ8IHV1_9ROSI</name>
<organism evidence="2 3">
    <name type="scientific">Xanthoceras sorbifolium</name>
    <dbReference type="NCBI Taxonomy" id="99658"/>
    <lineage>
        <taxon>Eukaryota</taxon>
        <taxon>Viridiplantae</taxon>
        <taxon>Streptophyta</taxon>
        <taxon>Embryophyta</taxon>
        <taxon>Tracheophyta</taxon>
        <taxon>Spermatophyta</taxon>
        <taxon>Magnoliopsida</taxon>
        <taxon>eudicotyledons</taxon>
        <taxon>Gunneridae</taxon>
        <taxon>Pentapetalae</taxon>
        <taxon>rosids</taxon>
        <taxon>malvids</taxon>
        <taxon>Sapindales</taxon>
        <taxon>Sapindaceae</taxon>
        <taxon>Xanthoceroideae</taxon>
        <taxon>Xanthoceras</taxon>
    </lineage>
</organism>
<proteinExistence type="predicted"/>
<dbReference type="EMBL" id="JAFEMO010000001">
    <property type="protein sequence ID" value="KAH7576225.1"/>
    <property type="molecule type" value="Genomic_DNA"/>
</dbReference>
<protein>
    <submittedName>
        <fullName evidence="2">Uncharacterized protein</fullName>
    </submittedName>
</protein>
<reference evidence="2 3" key="1">
    <citation type="submission" date="2021-02" db="EMBL/GenBank/DDBJ databases">
        <title>Plant Genome Project.</title>
        <authorList>
            <person name="Zhang R.-G."/>
        </authorList>
    </citation>
    <scope>NUCLEOTIDE SEQUENCE [LARGE SCALE GENOMIC DNA]</scope>
    <source>
        <tissue evidence="2">Leaves</tissue>
    </source>
</reference>
<evidence type="ECO:0000313" key="2">
    <source>
        <dbReference type="EMBL" id="KAH7576225.1"/>
    </source>
</evidence>
<feature type="region of interest" description="Disordered" evidence="1">
    <location>
        <begin position="124"/>
        <end position="180"/>
    </location>
</feature>
<sequence>MYAETNPESDLVLLESIRRHLLDIPDELPPETTSFGSGDLEAYKALHDAINVGWITFDQLDACGDTSGNDSIRRHLLDDDFDTPNNFSPETTSFGADLEAYKALHDAINVEGISFEQRDACYAAGNDAPPKGPVRVRNKRGSLEPSSSSSSSSSTFNDESPASKRRKSETNSVTRTGFENEPVLDLYQQIRLNLTYNKIG</sequence>
<gene>
    <name evidence="2" type="ORF">JRO89_XS01G0017200</name>
</gene>
<accession>A0ABQ8IHV1</accession>